<feature type="transmembrane region" description="Helical" evidence="1">
    <location>
        <begin position="62"/>
        <end position="81"/>
    </location>
</feature>
<feature type="transmembrane region" description="Helical" evidence="1">
    <location>
        <begin position="145"/>
        <end position="169"/>
    </location>
</feature>
<dbReference type="PANTHER" id="PTHR37305:SF1">
    <property type="entry name" value="MEMBRANE PROTEIN"/>
    <property type="match status" value="1"/>
</dbReference>
<protein>
    <submittedName>
        <fullName evidence="2">ABC transporter permease</fullName>
    </submittedName>
</protein>
<keyword evidence="1" id="KW-0812">Transmembrane</keyword>
<dbReference type="RefSeq" id="WP_113034474.1">
    <property type="nucleotide sequence ID" value="NZ_QMFB01000021.1"/>
</dbReference>
<gene>
    <name evidence="2" type="ORF">DQG23_28690</name>
</gene>
<keyword evidence="3" id="KW-1185">Reference proteome</keyword>
<proteinExistence type="predicted"/>
<feature type="transmembrane region" description="Helical" evidence="1">
    <location>
        <begin position="221"/>
        <end position="243"/>
    </location>
</feature>
<dbReference type="PANTHER" id="PTHR37305">
    <property type="entry name" value="INTEGRAL MEMBRANE PROTEIN-RELATED"/>
    <property type="match status" value="1"/>
</dbReference>
<dbReference type="Proteomes" id="UP000250369">
    <property type="component" value="Unassembled WGS sequence"/>
</dbReference>
<evidence type="ECO:0000313" key="2">
    <source>
        <dbReference type="EMBL" id="RAV16394.1"/>
    </source>
</evidence>
<accession>A0A329M8X7</accession>
<keyword evidence="1" id="KW-0472">Membrane</keyword>
<feature type="transmembrane region" description="Helical" evidence="1">
    <location>
        <begin position="102"/>
        <end position="133"/>
    </location>
</feature>
<evidence type="ECO:0000313" key="3">
    <source>
        <dbReference type="Proteomes" id="UP000250369"/>
    </source>
</evidence>
<comment type="caution">
    <text evidence="2">The sequence shown here is derived from an EMBL/GenBank/DDBJ whole genome shotgun (WGS) entry which is preliminary data.</text>
</comment>
<keyword evidence="1" id="KW-1133">Transmembrane helix</keyword>
<sequence length="248" mass="26310">MLSFQAGLKSELLLMLYRKKTIAFLLVSALVPVLLALSLHALRPVLGFAADGGSFPVQMLGLYTVFWIPLFIFLTAADLFPNEIASRTLKLALLRPITRFRIYAAKMAALVIGIGVLLAVLGTVTVVCGLFASANGIGGGLFGTVVAYAAAFVAMSALASAFVFIAQFFKSAGSAIVGSIILYAAAKLLPFFESAVTAFSPASYTDWHMLWLSPAVAGGKLALTSLLLISSFALFLSLGYFMFDKKEA</sequence>
<dbReference type="EMBL" id="QMFB01000021">
    <property type="protein sequence ID" value="RAV16394.1"/>
    <property type="molecule type" value="Genomic_DNA"/>
</dbReference>
<dbReference type="AlphaFoldDB" id="A0A329M8X7"/>
<evidence type="ECO:0000256" key="1">
    <source>
        <dbReference type="SAM" id="Phobius"/>
    </source>
</evidence>
<feature type="transmembrane region" description="Helical" evidence="1">
    <location>
        <begin position="21"/>
        <end position="42"/>
    </location>
</feature>
<feature type="transmembrane region" description="Helical" evidence="1">
    <location>
        <begin position="181"/>
        <end position="201"/>
    </location>
</feature>
<reference evidence="2 3" key="1">
    <citation type="journal article" date="2009" name="Int. J. Syst. Evol. Microbiol.">
        <title>Paenibacillus contaminans sp. nov., isolated from a contaminated laboratory plate.</title>
        <authorList>
            <person name="Chou J.H."/>
            <person name="Lee J.H."/>
            <person name="Lin M.C."/>
            <person name="Chang P.S."/>
            <person name="Arun A.B."/>
            <person name="Young C.C."/>
            <person name="Chen W.M."/>
        </authorList>
    </citation>
    <scope>NUCLEOTIDE SEQUENCE [LARGE SCALE GENOMIC DNA]</scope>
    <source>
        <strain evidence="2 3">CKOBP-6</strain>
    </source>
</reference>
<name>A0A329M8X7_9BACL</name>
<dbReference type="OrthoDB" id="1711106at2"/>
<organism evidence="2 3">
    <name type="scientific">Paenibacillus contaminans</name>
    <dbReference type="NCBI Taxonomy" id="450362"/>
    <lineage>
        <taxon>Bacteria</taxon>
        <taxon>Bacillati</taxon>
        <taxon>Bacillota</taxon>
        <taxon>Bacilli</taxon>
        <taxon>Bacillales</taxon>
        <taxon>Paenibacillaceae</taxon>
        <taxon>Paenibacillus</taxon>
    </lineage>
</organism>
<dbReference type="Pfam" id="PF12730">
    <property type="entry name" value="ABC2_membrane_4"/>
    <property type="match status" value="1"/>
</dbReference>